<feature type="region of interest" description="Disordered" evidence="1">
    <location>
        <begin position="151"/>
        <end position="172"/>
    </location>
</feature>
<sequence length="172" mass="18738">MDFVTPANRTYTAAAKPTRGTVYKVRKPRPVKRTTTAPSNPSIAKMLREAAKKENASAAPQRPKKPNATATSSVPNFPNAHNWPACPPLQVGTMPTDETNDSMTIPQIPTVPAAQNRPIQSIGKLHRESEHLEDAESLYGAKSTLEFNAAWGANSRLRSPKPPKEPEPPKEP</sequence>
<evidence type="ECO:0000313" key="3">
    <source>
        <dbReference type="Proteomes" id="UP000001292"/>
    </source>
</evidence>
<feature type="compositionally biased region" description="Basic and acidic residues" evidence="1">
    <location>
        <begin position="46"/>
        <end position="55"/>
    </location>
</feature>
<dbReference type="AlphaFoldDB" id="B4IN26"/>
<feature type="region of interest" description="Disordered" evidence="1">
    <location>
        <begin position="26"/>
        <end position="117"/>
    </location>
</feature>
<feature type="region of interest" description="Disordered" evidence="1">
    <location>
        <begin position="1"/>
        <end position="20"/>
    </location>
</feature>
<organism evidence="3">
    <name type="scientific">Drosophila sechellia</name>
    <name type="common">Fruit fly</name>
    <dbReference type="NCBI Taxonomy" id="7238"/>
    <lineage>
        <taxon>Eukaryota</taxon>
        <taxon>Metazoa</taxon>
        <taxon>Ecdysozoa</taxon>
        <taxon>Arthropoda</taxon>
        <taxon>Hexapoda</taxon>
        <taxon>Insecta</taxon>
        <taxon>Pterygota</taxon>
        <taxon>Neoptera</taxon>
        <taxon>Endopterygota</taxon>
        <taxon>Diptera</taxon>
        <taxon>Brachycera</taxon>
        <taxon>Muscomorpha</taxon>
        <taxon>Ephydroidea</taxon>
        <taxon>Drosophilidae</taxon>
        <taxon>Drosophila</taxon>
        <taxon>Sophophora</taxon>
    </lineage>
</organism>
<protein>
    <submittedName>
        <fullName evidence="2">GM17402</fullName>
    </submittedName>
</protein>
<dbReference type="HOGENOM" id="CLU_1556901_0_0_1"/>
<feature type="compositionally biased region" description="Basic and acidic residues" evidence="1">
    <location>
        <begin position="162"/>
        <end position="172"/>
    </location>
</feature>
<keyword evidence="3" id="KW-1185">Reference proteome</keyword>
<evidence type="ECO:0000313" key="2">
    <source>
        <dbReference type="EMBL" id="EDW54774.1"/>
    </source>
</evidence>
<accession>B4IN26</accession>
<reference evidence="2 3" key="1">
    <citation type="journal article" date="2007" name="Nature">
        <title>Evolution of genes and genomes on the Drosophila phylogeny.</title>
        <authorList>
            <consortium name="Drosophila 12 Genomes Consortium"/>
            <person name="Clark A.G."/>
            <person name="Eisen M.B."/>
            <person name="Smith D.R."/>
            <person name="Bergman C.M."/>
            <person name="Oliver B."/>
            <person name="Markow T.A."/>
            <person name="Kaufman T.C."/>
            <person name="Kellis M."/>
            <person name="Gelbart W."/>
            <person name="Iyer V.N."/>
            <person name="Pollard D.A."/>
            <person name="Sackton T.B."/>
            <person name="Larracuente A.M."/>
            <person name="Singh N.D."/>
            <person name="Abad J.P."/>
            <person name="Abt D.N."/>
            <person name="Adryan B."/>
            <person name="Aguade M."/>
            <person name="Akashi H."/>
            <person name="Anderson W.W."/>
            <person name="Aquadro C.F."/>
            <person name="Ardell D.H."/>
            <person name="Arguello R."/>
            <person name="Artieri C.G."/>
            <person name="Barbash D.A."/>
            <person name="Barker D."/>
            <person name="Barsanti P."/>
            <person name="Batterham P."/>
            <person name="Batzoglou S."/>
            <person name="Begun D."/>
            <person name="Bhutkar A."/>
            <person name="Blanco E."/>
            <person name="Bosak S.A."/>
            <person name="Bradley R.K."/>
            <person name="Brand A.D."/>
            <person name="Brent M.R."/>
            <person name="Brooks A.N."/>
            <person name="Brown R.H."/>
            <person name="Butlin R.K."/>
            <person name="Caggese C."/>
            <person name="Calvi B.R."/>
            <person name="Bernardo de Carvalho A."/>
            <person name="Caspi A."/>
            <person name="Castrezana S."/>
            <person name="Celniker S.E."/>
            <person name="Chang J.L."/>
            <person name="Chapple C."/>
            <person name="Chatterji S."/>
            <person name="Chinwalla A."/>
            <person name="Civetta A."/>
            <person name="Clifton S.W."/>
            <person name="Comeron J.M."/>
            <person name="Costello J.C."/>
            <person name="Coyne J.A."/>
            <person name="Daub J."/>
            <person name="David R.G."/>
            <person name="Delcher A.L."/>
            <person name="Delehaunty K."/>
            <person name="Do C.B."/>
            <person name="Ebling H."/>
            <person name="Edwards K."/>
            <person name="Eickbush T."/>
            <person name="Evans J.D."/>
            <person name="Filipski A."/>
            <person name="Findeiss S."/>
            <person name="Freyhult E."/>
            <person name="Fulton L."/>
            <person name="Fulton R."/>
            <person name="Garcia A.C."/>
            <person name="Gardiner A."/>
            <person name="Garfield D.A."/>
            <person name="Garvin B.E."/>
            <person name="Gibson G."/>
            <person name="Gilbert D."/>
            <person name="Gnerre S."/>
            <person name="Godfrey J."/>
            <person name="Good R."/>
            <person name="Gotea V."/>
            <person name="Gravely B."/>
            <person name="Greenberg A.J."/>
            <person name="Griffiths-Jones S."/>
            <person name="Gross S."/>
            <person name="Guigo R."/>
            <person name="Gustafson E.A."/>
            <person name="Haerty W."/>
            <person name="Hahn M.W."/>
            <person name="Halligan D.L."/>
            <person name="Halpern A.L."/>
            <person name="Halter G.M."/>
            <person name="Han M.V."/>
            <person name="Heger A."/>
            <person name="Hillier L."/>
            <person name="Hinrichs A.S."/>
            <person name="Holmes I."/>
            <person name="Hoskins R.A."/>
            <person name="Hubisz M.J."/>
            <person name="Hultmark D."/>
            <person name="Huntley M.A."/>
            <person name="Jaffe D.B."/>
            <person name="Jagadeeshan S."/>
            <person name="Jeck W.R."/>
            <person name="Johnson J."/>
            <person name="Jones C.D."/>
            <person name="Jordan W.C."/>
            <person name="Karpen G.H."/>
            <person name="Kataoka E."/>
            <person name="Keightley P.D."/>
            <person name="Kheradpour P."/>
            <person name="Kirkness E.F."/>
            <person name="Koerich L.B."/>
            <person name="Kristiansen K."/>
            <person name="Kudrna D."/>
            <person name="Kulathinal R.J."/>
            <person name="Kumar S."/>
            <person name="Kwok R."/>
            <person name="Lander E."/>
            <person name="Langley C.H."/>
            <person name="Lapoint R."/>
            <person name="Lazzaro B.P."/>
            <person name="Lee S.J."/>
            <person name="Levesque L."/>
            <person name="Li R."/>
            <person name="Lin C.F."/>
            <person name="Lin M.F."/>
            <person name="Lindblad-Toh K."/>
            <person name="Llopart A."/>
            <person name="Long M."/>
            <person name="Low L."/>
            <person name="Lozovsky E."/>
            <person name="Lu J."/>
            <person name="Luo M."/>
            <person name="Machado C.A."/>
            <person name="Makalowski W."/>
            <person name="Marzo M."/>
            <person name="Matsuda M."/>
            <person name="Matzkin L."/>
            <person name="McAllister B."/>
            <person name="McBride C.S."/>
            <person name="McKernan B."/>
            <person name="McKernan K."/>
            <person name="Mendez-Lago M."/>
            <person name="Minx P."/>
            <person name="Mollenhauer M.U."/>
            <person name="Montooth K."/>
            <person name="Mount S.M."/>
            <person name="Mu X."/>
            <person name="Myers E."/>
            <person name="Negre B."/>
            <person name="Newfeld S."/>
            <person name="Nielsen R."/>
            <person name="Noor M.A."/>
            <person name="O'Grady P."/>
            <person name="Pachter L."/>
            <person name="Papaceit M."/>
            <person name="Parisi M.J."/>
            <person name="Parisi M."/>
            <person name="Parts L."/>
            <person name="Pedersen J.S."/>
            <person name="Pesole G."/>
            <person name="Phillippy A.M."/>
            <person name="Ponting C.P."/>
            <person name="Pop M."/>
            <person name="Porcelli D."/>
            <person name="Powell J.R."/>
            <person name="Prohaska S."/>
            <person name="Pruitt K."/>
            <person name="Puig M."/>
            <person name="Quesneville H."/>
            <person name="Ram K.R."/>
            <person name="Rand D."/>
            <person name="Rasmussen M.D."/>
            <person name="Reed L.K."/>
            <person name="Reenan R."/>
            <person name="Reily A."/>
            <person name="Remington K.A."/>
            <person name="Rieger T.T."/>
            <person name="Ritchie M.G."/>
            <person name="Robin C."/>
            <person name="Rogers Y.H."/>
            <person name="Rohde C."/>
            <person name="Rozas J."/>
            <person name="Rubenfield M.J."/>
            <person name="Ruiz A."/>
            <person name="Russo S."/>
            <person name="Salzberg S.L."/>
            <person name="Sanchez-Gracia A."/>
            <person name="Saranga D.J."/>
            <person name="Sato H."/>
            <person name="Schaeffer S.W."/>
            <person name="Schatz M.C."/>
            <person name="Schlenke T."/>
            <person name="Schwartz R."/>
            <person name="Segarra C."/>
            <person name="Singh R.S."/>
            <person name="Sirot L."/>
            <person name="Sirota M."/>
            <person name="Sisneros N.B."/>
            <person name="Smith C.D."/>
            <person name="Smith T.F."/>
            <person name="Spieth J."/>
            <person name="Stage D.E."/>
            <person name="Stark A."/>
            <person name="Stephan W."/>
            <person name="Strausberg R.L."/>
            <person name="Strempel S."/>
            <person name="Sturgill D."/>
            <person name="Sutton G."/>
            <person name="Sutton G.G."/>
            <person name="Tao W."/>
            <person name="Teichmann S."/>
            <person name="Tobari Y.N."/>
            <person name="Tomimura Y."/>
            <person name="Tsolas J.M."/>
            <person name="Valente V.L."/>
            <person name="Venter E."/>
            <person name="Venter J.C."/>
            <person name="Vicario S."/>
            <person name="Vieira F.G."/>
            <person name="Vilella A.J."/>
            <person name="Villasante A."/>
            <person name="Walenz B."/>
            <person name="Wang J."/>
            <person name="Wasserman M."/>
            <person name="Watts T."/>
            <person name="Wilson D."/>
            <person name="Wilson R.K."/>
            <person name="Wing R.A."/>
            <person name="Wolfner M.F."/>
            <person name="Wong A."/>
            <person name="Wong G.K."/>
            <person name="Wu C.I."/>
            <person name="Wu G."/>
            <person name="Yamamoto D."/>
            <person name="Yang H.P."/>
            <person name="Yang S.P."/>
            <person name="Yorke J.A."/>
            <person name="Yoshida K."/>
            <person name="Zdobnov E."/>
            <person name="Zhang P."/>
            <person name="Zhang Y."/>
            <person name="Zimin A.V."/>
            <person name="Baldwin J."/>
            <person name="Abdouelleil A."/>
            <person name="Abdulkadir J."/>
            <person name="Abebe A."/>
            <person name="Abera B."/>
            <person name="Abreu J."/>
            <person name="Acer S.C."/>
            <person name="Aftuck L."/>
            <person name="Alexander A."/>
            <person name="An P."/>
            <person name="Anderson E."/>
            <person name="Anderson S."/>
            <person name="Arachi H."/>
            <person name="Azer M."/>
            <person name="Bachantsang P."/>
            <person name="Barry A."/>
            <person name="Bayul T."/>
            <person name="Berlin A."/>
            <person name="Bessette D."/>
            <person name="Bloom T."/>
            <person name="Blye J."/>
            <person name="Boguslavskiy L."/>
            <person name="Bonnet C."/>
            <person name="Boukhgalter B."/>
            <person name="Bourzgui I."/>
            <person name="Brown A."/>
            <person name="Cahill P."/>
            <person name="Channer S."/>
            <person name="Cheshatsang Y."/>
            <person name="Chuda L."/>
            <person name="Citroen M."/>
            <person name="Collymore A."/>
            <person name="Cooke P."/>
            <person name="Costello M."/>
            <person name="D'Aco K."/>
            <person name="Daza R."/>
            <person name="De Haan G."/>
            <person name="DeGray S."/>
            <person name="DeMaso C."/>
            <person name="Dhargay N."/>
            <person name="Dooley K."/>
            <person name="Dooley E."/>
            <person name="Doricent M."/>
            <person name="Dorje P."/>
            <person name="Dorjee K."/>
            <person name="Dupes A."/>
            <person name="Elong R."/>
            <person name="Falk J."/>
            <person name="Farina A."/>
            <person name="Faro S."/>
            <person name="Ferguson D."/>
            <person name="Fisher S."/>
            <person name="Foley C.D."/>
            <person name="Franke A."/>
            <person name="Friedrich D."/>
            <person name="Gadbois L."/>
            <person name="Gearin G."/>
            <person name="Gearin C.R."/>
            <person name="Giannoukos G."/>
            <person name="Goode T."/>
            <person name="Graham J."/>
            <person name="Grandbois E."/>
            <person name="Grewal S."/>
            <person name="Gyaltsen K."/>
            <person name="Hafez N."/>
            <person name="Hagos B."/>
            <person name="Hall J."/>
            <person name="Henson C."/>
            <person name="Hollinger A."/>
            <person name="Honan T."/>
            <person name="Huard M.D."/>
            <person name="Hughes L."/>
            <person name="Hurhula B."/>
            <person name="Husby M.E."/>
            <person name="Kamat A."/>
            <person name="Kanga B."/>
            <person name="Kashin S."/>
            <person name="Khazanovich D."/>
            <person name="Kisner P."/>
            <person name="Lance K."/>
            <person name="Lara M."/>
            <person name="Lee W."/>
            <person name="Lennon N."/>
            <person name="Letendre F."/>
            <person name="LeVine R."/>
            <person name="Lipovsky A."/>
            <person name="Liu X."/>
            <person name="Liu J."/>
            <person name="Liu S."/>
            <person name="Lokyitsang T."/>
            <person name="Lokyitsang Y."/>
            <person name="Lubonja R."/>
            <person name="Lui A."/>
            <person name="MacDonald P."/>
            <person name="Magnisalis V."/>
            <person name="Maru K."/>
            <person name="Matthews C."/>
            <person name="McCusker W."/>
            <person name="McDonough S."/>
            <person name="Mehta T."/>
            <person name="Meldrim J."/>
            <person name="Meneus L."/>
            <person name="Mihai O."/>
            <person name="Mihalev A."/>
            <person name="Mihova T."/>
            <person name="Mittelman R."/>
            <person name="Mlenga V."/>
            <person name="Montmayeur A."/>
            <person name="Mulrain L."/>
            <person name="Navidi A."/>
            <person name="Naylor J."/>
            <person name="Negash T."/>
            <person name="Nguyen T."/>
            <person name="Nguyen N."/>
            <person name="Nicol R."/>
            <person name="Norbu C."/>
            <person name="Norbu N."/>
            <person name="Novod N."/>
            <person name="O'Neill B."/>
            <person name="Osman S."/>
            <person name="Markiewicz E."/>
            <person name="Oyono O.L."/>
            <person name="Patti C."/>
            <person name="Phunkhang P."/>
            <person name="Pierre F."/>
            <person name="Priest M."/>
            <person name="Raghuraman S."/>
            <person name="Rege F."/>
            <person name="Reyes R."/>
            <person name="Rise C."/>
            <person name="Rogov P."/>
            <person name="Ross K."/>
            <person name="Ryan E."/>
            <person name="Settipalli S."/>
            <person name="Shea T."/>
            <person name="Sherpa N."/>
            <person name="Shi L."/>
            <person name="Shih D."/>
            <person name="Sparrow T."/>
            <person name="Spaulding J."/>
            <person name="Stalker J."/>
            <person name="Stange-Thomann N."/>
            <person name="Stavropoulos S."/>
            <person name="Stone C."/>
            <person name="Strader C."/>
            <person name="Tesfaye S."/>
            <person name="Thomson T."/>
            <person name="Thoulutsang Y."/>
            <person name="Thoulutsang D."/>
            <person name="Topham K."/>
            <person name="Topping I."/>
            <person name="Tsamla T."/>
            <person name="Vassiliev H."/>
            <person name="Vo A."/>
            <person name="Wangchuk T."/>
            <person name="Wangdi T."/>
            <person name="Weiand M."/>
            <person name="Wilkinson J."/>
            <person name="Wilson A."/>
            <person name="Yadav S."/>
            <person name="Young G."/>
            <person name="Yu Q."/>
            <person name="Zembek L."/>
            <person name="Zhong D."/>
            <person name="Zimmer A."/>
            <person name="Zwirko Z."/>
            <person name="Jaffe D.B."/>
            <person name="Alvarez P."/>
            <person name="Brockman W."/>
            <person name="Butler J."/>
            <person name="Chin C."/>
            <person name="Gnerre S."/>
            <person name="Grabherr M."/>
            <person name="Kleber M."/>
            <person name="Mauceli E."/>
            <person name="MacCallum I."/>
        </authorList>
    </citation>
    <scope>NUCLEOTIDE SEQUENCE [LARGE SCALE GENOMIC DNA]</scope>
    <source>
        <strain evidence="3">Rob3c / Tucson 14021-0248.25</strain>
    </source>
</reference>
<gene>
    <name evidence="2" type="primary">Dsec\GM17402</name>
    <name evidence="2" type="ORF">Dsec_GM17402</name>
</gene>
<dbReference type="Proteomes" id="UP000001292">
    <property type="component" value="Unassembled WGS sequence"/>
</dbReference>
<dbReference type="EMBL" id="CH481414">
    <property type="protein sequence ID" value="EDW54774.1"/>
    <property type="molecule type" value="Genomic_DNA"/>
</dbReference>
<proteinExistence type="predicted"/>
<evidence type="ECO:0000256" key="1">
    <source>
        <dbReference type="SAM" id="MobiDB-lite"/>
    </source>
</evidence>
<feature type="compositionally biased region" description="Polar residues" evidence="1">
    <location>
        <begin position="33"/>
        <end position="42"/>
    </location>
</feature>
<name>B4IN26_DROSE</name>